<dbReference type="PANTHER" id="PTHR11451">
    <property type="entry name" value="THREONINE-TRNA LIGASE"/>
    <property type="match status" value="1"/>
</dbReference>
<reference evidence="15 16" key="1">
    <citation type="submission" date="2017-09" db="EMBL/GenBank/DDBJ databases">
        <title>Depth-based differentiation of microbial function through sediment-hosted aquifers and enrichment of novel symbionts in the deep terrestrial subsurface.</title>
        <authorList>
            <person name="Probst A.J."/>
            <person name="Ladd B."/>
            <person name="Jarett J.K."/>
            <person name="Geller-Mcgrath D.E."/>
            <person name="Sieber C.M."/>
            <person name="Emerson J.B."/>
            <person name="Anantharaman K."/>
            <person name="Thomas B.C."/>
            <person name="Malmstrom R."/>
            <person name="Stieglmeier M."/>
            <person name="Klingl A."/>
            <person name="Woyke T."/>
            <person name="Ryan C.M."/>
            <person name="Banfield J.F."/>
        </authorList>
    </citation>
    <scope>NUCLEOTIDE SEQUENCE [LARGE SCALE GENOMIC DNA]</scope>
    <source>
        <strain evidence="15">CG23_combo_of_CG06-09_8_20_14_all_40_13</strain>
    </source>
</reference>
<protein>
    <recommendedName>
        <fullName evidence="13">Threonine--tRNA ligase</fullName>
        <ecNumber evidence="13">6.1.1.3</ecNumber>
    </recommendedName>
    <alternativeName>
        <fullName evidence="13">Threonyl-tRNA synthetase</fullName>
        <shortName evidence="13">ThrRS</shortName>
    </alternativeName>
</protein>
<evidence type="ECO:0000256" key="5">
    <source>
        <dbReference type="ARBA" id="ARBA00022723"/>
    </source>
</evidence>
<keyword evidence="5 13" id="KW-0479">Metal-binding</keyword>
<keyword evidence="7 13" id="KW-0862">Zinc</keyword>
<dbReference type="FunFam" id="3.40.50.800:FF:000001">
    <property type="entry name" value="Threonine--tRNA ligase"/>
    <property type="match status" value="1"/>
</dbReference>
<comment type="similarity">
    <text evidence="1 13">Belongs to the class-II aminoacyl-tRNA synthetase family.</text>
</comment>
<keyword evidence="11 13" id="KW-0030">Aminoacyl-tRNA synthetase</keyword>
<dbReference type="InterPro" id="IPR045864">
    <property type="entry name" value="aa-tRNA-synth_II/BPL/LPL"/>
</dbReference>
<feature type="binding site" evidence="13">
    <location>
        <position position="274"/>
    </location>
    <ligand>
        <name>Zn(2+)</name>
        <dbReference type="ChEBI" id="CHEBI:29105"/>
        <note>catalytic</note>
    </ligand>
</feature>
<comment type="caution">
    <text evidence="13">Lacks conserved residue(s) required for the propagation of feature annotation.</text>
</comment>
<accession>A0A2G9YRD1</accession>
<dbReference type="Gene3D" id="3.30.54.20">
    <property type="match status" value="1"/>
</dbReference>
<name>A0A2G9YRD1_9BACT</name>
<gene>
    <name evidence="13" type="primary">thrS</name>
    <name evidence="15" type="ORF">COX39_01390</name>
</gene>
<dbReference type="SUPFAM" id="SSF52954">
    <property type="entry name" value="Class II aaRS ABD-related"/>
    <property type="match status" value="1"/>
</dbReference>
<sequence>MEKESNKLETMRHSASHLLAAAVLKFYPKAKFGIGPAIENGFYYDFDLGATISEQDLSKIENEMLRLKTIDLKIEKETIPKTQALPLFTKLNQDYKLELINEIKAKSVTVYKLGDFVDLCRGPHVSSTRKIGPFKIINTAGAYWRGSEKNPMMTRIYGTAFADEKDLSEYLNNLRQLQKYDHRKIGAQLDLFSFHQQSPGAVFWHPKGKILYENLINFSREIQAKYGYHEVAAPDILNLDIWKQSSHYVHYKNAMYFIQAKNESISYALRPMDCPGEILIYKTQTRSFRELPIRFSEYGTIFRKELSGTLHGLFRVVQFVQDDAHIFVTEEQIKDEISQIIKLAKEVYQTFGLEFKVFLSTRPAEFVGKVEAWDKAEADLKKALINNKMDFEIAEGEGAFYGPKIDFQLQDVFGRSWQCGTIQLDFQMPEKFEMEYVGSSGKPQRPVILHRTILGSMERFIGVLLEHFKGNLPLWLCPVQVLILPIASRHQKAAEKVADELKQKNIRVEVDSRNLTVSKKVREGELDKIPYLCIIGDKEISKDKIKVAVRTRGKDMGQLALANFQKQVISTITNKK</sequence>
<evidence type="ECO:0000256" key="2">
    <source>
        <dbReference type="ARBA" id="ARBA00022490"/>
    </source>
</evidence>
<dbReference type="FunFam" id="3.30.54.20:FF:000002">
    <property type="entry name" value="Threonine--tRNA ligase"/>
    <property type="match status" value="1"/>
</dbReference>
<feature type="binding site" evidence="13">
    <location>
        <position position="325"/>
    </location>
    <ligand>
        <name>Zn(2+)</name>
        <dbReference type="ChEBI" id="CHEBI:29105"/>
        <note>catalytic</note>
    </ligand>
</feature>
<evidence type="ECO:0000256" key="6">
    <source>
        <dbReference type="ARBA" id="ARBA00022741"/>
    </source>
</evidence>
<organism evidence="15 16">
    <name type="scientific">Candidatus Nealsonbacteria bacterium CG23_combo_of_CG06-09_8_20_14_all_40_13</name>
    <dbReference type="NCBI Taxonomy" id="1974724"/>
    <lineage>
        <taxon>Bacteria</taxon>
        <taxon>Candidatus Nealsoniibacteriota</taxon>
    </lineage>
</organism>
<dbReference type="GO" id="GO:0046872">
    <property type="term" value="F:metal ion binding"/>
    <property type="evidence" value="ECO:0007669"/>
    <property type="project" value="UniProtKB-KW"/>
</dbReference>
<evidence type="ECO:0000313" key="16">
    <source>
        <dbReference type="Proteomes" id="UP000231567"/>
    </source>
</evidence>
<keyword evidence="8 13" id="KW-0067">ATP-binding</keyword>
<dbReference type="HAMAP" id="MF_00184">
    <property type="entry name" value="Thr_tRNA_synth"/>
    <property type="match status" value="1"/>
</dbReference>
<comment type="catalytic activity">
    <reaction evidence="12 13">
        <text>tRNA(Thr) + L-threonine + ATP = L-threonyl-tRNA(Thr) + AMP + diphosphate + H(+)</text>
        <dbReference type="Rhea" id="RHEA:24624"/>
        <dbReference type="Rhea" id="RHEA-COMP:9670"/>
        <dbReference type="Rhea" id="RHEA-COMP:9704"/>
        <dbReference type="ChEBI" id="CHEBI:15378"/>
        <dbReference type="ChEBI" id="CHEBI:30616"/>
        <dbReference type="ChEBI" id="CHEBI:33019"/>
        <dbReference type="ChEBI" id="CHEBI:57926"/>
        <dbReference type="ChEBI" id="CHEBI:78442"/>
        <dbReference type="ChEBI" id="CHEBI:78534"/>
        <dbReference type="ChEBI" id="CHEBI:456215"/>
        <dbReference type="EC" id="6.1.1.3"/>
    </reaction>
</comment>
<dbReference type="Gene3D" id="3.30.930.10">
    <property type="entry name" value="Bira Bifunctional Protein, Domain 2"/>
    <property type="match status" value="1"/>
</dbReference>
<dbReference type="PANTHER" id="PTHR11451:SF44">
    <property type="entry name" value="THREONINE--TRNA LIGASE, CHLOROPLASTIC_MITOCHONDRIAL 2"/>
    <property type="match status" value="1"/>
</dbReference>
<comment type="caution">
    <text evidence="15">The sequence shown here is derived from an EMBL/GenBank/DDBJ whole genome shotgun (WGS) entry which is preliminary data.</text>
</comment>
<dbReference type="InterPro" id="IPR036621">
    <property type="entry name" value="Anticodon-bd_dom_sf"/>
</dbReference>
<keyword evidence="6 13" id="KW-0547">Nucleotide-binding</keyword>
<dbReference type="CDD" id="cd00860">
    <property type="entry name" value="ThrRS_anticodon"/>
    <property type="match status" value="1"/>
</dbReference>
<comment type="cofactor">
    <cofactor evidence="13">
        <name>Zn(2+)</name>
        <dbReference type="ChEBI" id="CHEBI:29105"/>
    </cofactor>
    <text evidence="13">Binds 1 zinc ion per subunit.</text>
</comment>
<evidence type="ECO:0000256" key="11">
    <source>
        <dbReference type="ARBA" id="ARBA00023146"/>
    </source>
</evidence>
<dbReference type="AlphaFoldDB" id="A0A2G9YRD1"/>
<keyword evidence="2 13" id="KW-0963">Cytoplasm</keyword>
<evidence type="ECO:0000259" key="14">
    <source>
        <dbReference type="PROSITE" id="PS50862"/>
    </source>
</evidence>
<evidence type="ECO:0000256" key="8">
    <source>
        <dbReference type="ARBA" id="ARBA00022840"/>
    </source>
</evidence>
<dbReference type="PROSITE" id="PS50862">
    <property type="entry name" value="AA_TRNA_LIGASE_II"/>
    <property type="match status" value="1"/>
</dbReference>
<dbReference type="SUPFAM" id="SSF55186">
    <property type="entry name" value="ThrRS/AlaRS common domain"/>
    <property type="match status" value="1"/>
</dbReference>
<dbReference type="GO" id="GO:0006435">
    <property type="term" value="P:threonyl-tRNA aminoacylation"/>
    <property type="evidence" value="ECO:0007669"/>
    <property type="project" value="UniProtKB-UniRule"/>
</dbReference>
<evidence type="ECO:0000256" key="7">
    <source>
        <dbReference type="ARBA" id="ARBA00022833"/>
    </source>
</evidence>
<dbReference type="Pfam" id="PF03129">
    <property type="entry name" value="HGTP_anticodon"/>
    <property type="match status" value="1"/>
</dbReference>
<comment type="subcellular location">
    <subcellularLocation>
        <location evidence="13">Cytoplasm</location>
    </subcellularLocation>
</comment>
<keyword evidence="9 13" id="KW-0694">RNA-binding</keyword>
<dbReference type="GO" id="GO:0005524">
    <property type="term" value="F:ATP binding"/>
    <property type="evidence" value="ECO:0007669"/>
    <property type="project" value="UniProtKB-UniRule"/>
</dbReference>
<dbReference type="Gene3D" id="3.40.50.800">
    <property type="entry name" value="Anticodon-binding domain"/>
    <property type="match status" value="1"/>
</dbReference>
<evidence type="ECO:0000256" key="13">
    <source>
        <dbReference type="HAMAP-Rule" id="MF_00184"/>
    </source>
</evidence>
<dbReference type="NCBIfam" id="TIGR00418">
    <property type="entry name" value="thrS"/>
    <property type="match status" value="1"/>
</dbReference>
<dbReference type="Gene3D" id="3.30.980.10">
    <property type="entry name" value="Threonyl-trna Synthetase, Chain A, domain 2"/>
    <property type="match status" value="1"/>
</dbReference>
<dbReference type="Pfam" id="PF00587">
    <property type="entry name" value="tRNA-synt_2b"/>
    <property type="match status" value="1"/>
</dbReference>
<dbReference type="InterPro" id="IPR002320">
    <property type="entry name" value="Thr-tRNA-ligase_IIa"/>
</dbReference>
<dbReference type="PRINTS" id="PR01047">
    <property type="entry name" value="TRNASYNTHTHR"/>
</dbReference>
<evidence type="ECO:0000256" key="12">
    <source>
        <dbReference type="ARBA" id="ARBA00049515"/>
    </source>
</evidence>
<dbReference type="EC" id="6.1.1.3" evidence="13"/>
<dbReference type="InterPro" id="IPR047246">
    <property type="entry name" value="ThrRS_anticodon"/>
</dbReference>
<evidence type="ECO:0000256" key="4">
    <source>
        <dbReference type="ARBA" id="ARBA00022598"/>
    </source>
</evidence>
<dbReference type="InterPro" id="IPR006195">
    <property type="entry name" value="aa-tRNA-synth_II"/>
</dbReference>
<dbReference type="CDD" id="cd00771">
    <property type="entry name" value="ThrRS_core"/>
    <property type="match status" value="1"/>
</dbReference>
<keyword evidence="4 13" id="KW-0436">Ligase</keyword>
<keyword evidence="3 13" id="KW-0820">tRNA-binding</keyword>
<proteinExistence type="inferred from homology"/>
<dbReference type="SUPFAM" id="SSF55681">
    <property type="entry name" value="Class II aaRS and biotin synthetases"/>
    <property type="match status" value="1"/>
</dbReference>
<dbReference type="GO" id="GO:0004829">
    <property type="term" value="F:threonine-tRNA ligase activity"/>
    <property type="evidence" value="ECO:0007669"/>
    <property type="project" value="UniProtKB-UniRule"/>
</dbReference>
<dbReference type="GO" id="GO:0000049">
    <property type="term" value="F:tRNA binding"/>
    <property type="evidence" value="ECO:0007669"/>
    <property type="project" value="UniProtKB-KW"/>
</dbReference>
<dbReference type="InterPro" id="IPR033728">
    <property type="entry name" value="ThrRS_core"/>
</dbReference>
<dbReference type="InterPro" id="IPR002314">
    <property type="entry name" value="aa-tRNA-synt_IIb"/>
</dbReference>
<dbReference type="InterPro" id="IPR018163">
    <property type="entry name" value="Thr/Ala-tRNA-synth_IIc_edit"/>
</dbReference>
<comment type="subunit">
    <text evidence="13">Homodimer.</text>
</comment>
<evidence type="ECO:0000256" key="1">
    <source>
        <dbReference type="ARBA" id="ARBA00008226"/>
    </source>
</evidence>
<evidence type="ECO:0000256" key="3">
    <source>
        <dbReference type="ARBA" id="ARBA00022555"/>
    </source>
</evidence>
<dbReference type="FunFam" id="3.30.980.10:FF:000005">
    <property type="entry name" value="Threonyl-tRNA synthetase, mitochondrial"/>
    <property type="match status" value="1"/>
</dbReference>
<dbReference type="Pfam" id="PF07973">
    <property type="entry name" value="tRNA_SAD"/>
    <property type="match status" value="1"/>
</dbReference>
<dbReference type="EMBL" id="PCRM01000022">
    <property type="protein sequence ID" value="PIP21732.1"/>
    <property type="molecule type" value="Genomic_DNA"/>
</dbReference>
<evidence type="ECO:0000256" key="10">
    <source>
        <dbReference type="ARBA" id="ARBA00022917"/>
    </source>
</evidence>
<keyword evidence="10 13" id="KW-0648">Protein biosynthesis</keyword>
<dbReference type="InterPro" id="IPR004154">
    <property type="entry name" value="Anticodon-bd"/>
</dbReference>
<dbReference type="SMART" id="SM00863">
    <property type="entry name" value="tRNA_SAD"/>
    <property type="match status" value="1"/>
</dbReference>
<evidence type="ECO:0000256" key="9">
    <source>
        <dbReference type="ARBA" id="ARBA00022884"/>
    </source>
</evidence>
<feature type="binding site" evidence="13">
    <location>
        <position position="450"/>
    </location>
    <ligand>
        <name>Zn(2+)</name>
        <dbReference type="ChEBI" id="CHEBI:29105"/>
        <note>catalytic</note>
    </ligand>
</feature>
<dbReference type="Proteomes" id="UP000231567">
    <property type="component" value="Unassembled WGS sequence"/>
</dbReference>
<evidence type="ECO:0000313" key="15">
    <source>
        <dbReference type="EMBL" id="PIP21732.1"/>
    </source>
</evidence>
<dbReference type="InterPro" id="IPR012947">
    <property type="entry name" value="tRNA_SAD"/>
</dbReference>
<feature type="domain" description="Aminoacyl-transfer RNA synthetases class-II family profile" evidence="14">
    <location>
        <begin position="200"/>
        <end position="473"/>
    </location>
</feature>
<dbReference type="FunFam" id="3.30.930.10:FF:000002">
    <property type="entry name" value="Threonine--tRNA ligase"/>
    <property type="match status" value="1"/>
</dbReference>
<dbReference type="GO" id="GO:0005737">
    <property type="term" value="C:cytoplasm"/>
    <property type="evidence" value="ECO:0007669"/>
    <property type="project" value="UniProtKB-SubCell"/>
</dbReference>